<comment type="caution">
    <text evidence="2">The sequence shown here is derived from an EMBL/GenBank/DDBJ whole genome shotgun (WGS) entry which is preliminary data.</text>
</comment>
<reference evidence="2" key="1">
    <citation type="submission" date="2020-10" db="EMBL/GenBank/DDBJ databases">
        <authorList>
            <person name="Gilroy R."/>
        </authorList>
    </citation>
    <scope>NUCLEOTIDE SEQUENCE</scope>
    <source>
        <strain evidence="2">6276</strain>
    </source>
</reference>
<dbReference type="AlphaFoldDB" id="A0A9D1EWH8"/>
<dbReference type="Proteomes" id="UP000823928">
    <property type="component" value="Unassembled WGS sequence"/>
</dbReference>
<dbReference type="InterPro" id="IPR010539">
    <property type="entry name" value="BaxI_1-like"/>
</dbReference>
<dbReference type="Pfam" id="PF12811">
    <property type="entry name" value="BaxI_1"/>
    <property type="match status" value="1"/>
</dbReference>
<feature type="transmembrane region" description="Helical" evidence="1">
    <location>
        <begin position="173"/>
        <end position="196"/>
    </location>
</feature>
<feature type="transmembrane region" description="Helical" evidence="1">
    <location>
        <begin position="85"/>
        <end position="105"/>
    </location>
</feature>
<evidence type="ECO:0000313" key="3">
    <source>
        <dbReference type="Proteomes" id="UP000823928"/>
    </source>
</evidence>
<dbReference type="EMBL" id="DVIU01000002">
    <property type="protein sequence ID" value="HIS35011.1"/>
    <property type="molecule type" value="Genomic_DNA"/>
</dbReference>
<proteinExistence type="predicted"/>
<reference evidence="2" key="2">
    <citation type="journal article" date="2021" name="PeerJ">
        <title>Extensive microbial diversity within the chicken gut microbiome revealed by metagenomics and culture.</title>
        <authorList>
            <person name="Gilroy R."/>
            <person name="Ravi A."/>
            <person name="Getino M."/>
            <person name="Pursley I."/>
            <person name="Horton D.L."/>
            <person name="Alikhan N.F."/>
            <person name="Baker D."/>
            <person name="Gharbi K."/>
            <person name="Hall N."/>
            <person name="Watson M."/>
            <person name="Adriaenssens E.M."/>
            <person name="Foster-Nyarko E."/>
            <person name="Jarju S."/>
            <person name="Secka A."/>
            <person name="Antonio M."/>
            <person name="Oren A."/>
            <person name="Chaudhuri R.R."/>
            <person name="La Ragione R."/>
            <person name="Hildebrand F."/>
            <person name="Pallen M.J."/>
        </authorList>
    </citation>
    <scope>NUCLEOTIDE SEQUENCE</scope>
    <source>
        <strain evidence="2">6276</strain>
    </source>
</reference>
<accession>A0A9D1EWH8</accession>
<dbReference type="PANTHER" id="PTHR41282:SF1">
    <property type="entry name" value="CONSERVED TRANSMEMBRANE PROTEIN-RELATED"/>
    <property type="match status" value="1"/>
</dbReference>
<keyword evidence="1" id="KW-0812">Transmembrane</keyword>
<gene>
    <name evidence="2" type="ORF">IAC10_00065</name>
</gene>
<organism evidence="2 3">
    <name type="scientific">Candidatus Scatousia excrementigallinarum</name>
    <dbReference type="NCBI Taxonomy" id="2840935"/>
    <lineage>
        <taxon>Bacteria</taxon>
        <taxon>Candidatus Scatousia</taxon>
    </lineage>
</organism>
<feature type="transmembrane region" description="Helical" evidence="1">
    <location>
        <begin position="32"/>
        <end position="51"/>
    </location>
</feature>
<feature type="transmembrane region" description="Helical" evidence="1">
    <location>
        <begin position="57"/>
        <end position="78"/>
    </location>
</feature>
<sequence length="244" mass="26630">MANPILSNNFNAEERVYEGEPMTISGAINKTLTLLALVIISAAYTWWLLSSGYTDKASMLCIGGAIVGFILALIISFSRGKYAPVLAPVYALCEGFFVGGISAFFEAAYSGIVVQAVAGTFAAMLSMLLLYRAKVIQCTDKFRAVLFTATMSIGIIYLIQIIASLFGRGIPQIFTSSAIGIGFSVVVVLIAAFNLIVDFDFIERGAQNLFPKEYEWFGAFGLMVTLIWLYLEILRLLAKFANRD</sequence>
<feature type="transmembrane region" description="Helical" evidence="1">
    <location>
        <begin position="144"/>
        <end position="167"/>
    </location>
</feature>
<protein>
    <submittedName>
        <fullName evidence="2">Bax inhibitor-1/YccA family protein</fullName>
    </submittedName>
</protein>
<evidence type="ECO:0000256" key="1">
    <source>
        <dbReference type="SAM" id="Phobius"/>
    </source>
</evidence>
<evidence type="ECO:0000313" key="2">
    <source>
        <dbReference type="EMBL" id="HIS35011.1"/>
    </source>
</evidence>
<name>A0A9D1EWH8_9BACT</name>
<feature type="transmembrane region" description="Helical" evidence="1">
    <location>
        <begin position="111"/>
        <end position="132"/>
    </location>
</feature>
<keyword evidence="1" id="KW-1133">Transmembrane helix</keyword>
<dbReference type="PANTHER" id="PTHR41282">
    <property type="entry name" value="CONSERVED TRANSMEMBRANE PROTEIN-RELATED"/>
    <property type="match status" value="1"/>
</dbReference>
<keyword evidence="1" id="KW-0472">Membrane</keyword>
<dbReference type="PIRSF" id="PIRSF009160">
    <property type="entry name" value="UCP009160"/>
    <property type="match status" value="1"/>
</dbReference>
<feature type="transmembrane region" description="Helical" evidence="1">
    <location>
        <begin position="216"/>
        <end position="238"/>
    </location>
</feature>